<reference evidence="2 3" key="1">
    <citation type="submission" date="2017-12" db="EMBL/GenBank/DDBJ databases">
        <title>Comparative genomics of Botrytis spp.</title>
        <authorList>
            <person name="Valero-Jimenez C.A."/>
            <person name="Tapia P."/>
            <person name="Veloso J."/>
            <person name="Silva-Moreno E."/>
            <person name="Staats M."/>
            <person name="Valdes J.H."/>
            <person name="Van Kan J.A.L."/>
        </authorList>
    </citation>
    <scope>NUCLEOTIDE SEQUENCE [LARGE SCALE GENOMIC DNA]</scope>
    <source>
        <strain evidence="2 3">MUCL11595</strain>
    </source>
</reference>
<dbReference type="Proteomes" id="UP000297527">
    <property type="component" value="Unassembled WGS sequence"/>
</dbReference>
<accession>A0A4Z1I157</accession>
<comment type="caution">
    <text evidence="2">The sequence shown here is derived from an EMBL/GenBank/DDBJ whole genome shotgun (WGS) entry which is preliminary data.</text>
</comment>
<feature type="compositionally biased region" description="Basic and acidic residues" evidence="1">
    <location>
        <begin position="1"/>
        <end position="15"/>
    </location>
</feature>
<dbReference type="AlphaFoldDB" id="A0A4Z1I157"/>
<protein>
    <submittedName>
        <fullName evidence="2">Uncharacterized protein</fullName>
    </submittedName>
</protein>
<sequence length="198" mass="22377">MQPSKEQREFERGVIKENFSALPANRSIIPDEDGTAQQSAHPRELAKIKRAAQGPPKAIKQEMKPSNEVFTRNSKSKIAQKHKTKEEHPHLDHVDLPSREPLEPIDADIINNAKIRQEPMDFEILDEKAMVISKETAMDYDLMELVDASVLLEPSTPSANPEDSVYLEMAEEICDKRLPSTCKLEDKRGIITIIAQIL</sequence>
<proteinExistence type="predicted"/>
<dbReference type="EMBL" id="PQXN01000095">
    <property type="protein sequence ID" value="TGO55191.1"/>
    <property type="molecule type" value="Genomic_DNA"/>
</dbReference>
<organism evidence="2 3">
    <name type="scientific">Botryotinia convoluta</name>
    <dbReference type="NCBI Taxonomy" id="54673"/>
    <lineage>
        <taxon>Eukaryota</taxon>
        <taxon>Fungi</taxon>
        <taxon>Dikarya</taxon>
        <taxon>Ascomycota</taxon>
        <taxon>Pezizomycotina</taxon>
        <taxon>Leotiomycetes</taxon>
        <taxon>Helotiales</taxon>
        <taxon>Sclerotiniaceae</taxon>
        <taxon>Botryotinia</taxon>
    </lineage>
</organism>
<feature type="compositionally biased region" description="Basic residues" evidence="1">
    <location>
        <begin position="74"/>
        <end position="83"/>
    </location>
</feature>
<name>A0A4Z1I157_9HELO</name>
<evidence type="ECO:0000313" key="2">
    <source>
        <dbReference type="EMBL" id="TGO55191.1"/>
    </source>
</evidence>
<feature type="region of interest" description="Disordered" evidence="1">
    <location>
        <begin position="1"/>
        <end position="99"/>
    </location>
</feature>
<feature type="compositionally biased region" description="Basic and acidic residues" evidence="1">
    <location>
        <begin position="84"/>
        <end position="99"/>
    </location>
</feature>
<gene>
    <name evidence="2" type="ORF">BCON_0095g00050</name>
</gene>
<keyword evidence="3" id="KW-1185">Reference proteome</keyword>
<dbReference type="OrthoDB" id="3563612at2759"/>
<evidence type="ECO:0000256" key="1">
    <source>
        <dbReference type="SAM" id="MobiDB-lite"/>
    </source>
</evidence>
<evidence type="ECO:0000313" key="3">
    <source>
        <dbReference type="Proteomes" id="UP000297527"/>
    </source>
</evidence>